<feature type="domain" description="STAS" evidence="1">
    <location>
        <begin position="25"/>
        <end position="115"/>
    </location>
</feature>
<dbReference type="InterPro" id="IPR036513">
    <property type="entry name" value="STAS_dom_sf"/>
</dbReference>
<reference evidence="2" key="1">
    <citation type="journal article" date="2015" name="PeerJ">
        <title>First genomic representation of candidate bacterial phylum KSB3 points to enhanced environmental sensing as a trigger of wastewater bulking.</title>
        <authorList>
            <person name="Sekiguchi Y."/>
            <person name="Ohashi A."/>
            <person name="Parks D.H."/>
            <person name="Yamauchi T."/>
            <person name="Tyson G.W."/>
            <person name="Hugenholtz P."/>
        </authorList>
    </citation>
    <scope>NUCLEOTIDE SEQUENCE [LARGE SCALE GENOMIC DNA]</scope>
</reference>
<dbReference type="Proteomes" id="UP000030661">
    <property type="component" value="Unassembled WGS sequence"/>
</dbReference>
<evidence type="ECO:0000313" key="3">
    <source>
        <dbReference type="Proteomes" id="UP000030661"/>
    </source>
</evidence>
<organism evidence="2">
    <name type="scientific">Vecturithrix granuli</name>
    <dbReference type="NCBI Taxonomy" id="1499967"/>
    <lineage>
        <taxon>Bacteria</taxon>
        <taxon>Candidatus Moduliflexota</taxon>
        <taxon>Candidatus Vecturitrichia</taxon>
        <taxon>Candidatus Vecturitrichales</taxon>
        <taxon>Candidatus Vecturitrichaceae</taxon>
        <taxon>Candidatus Vecturithrix</taxon>
    </lineage>
</organism>
<name>A0A081BX03_VECG1</name>
<dbReference type="GO" id="GO:0043856">
    <property type="term" value="F:anti-sigma factor antagonist activity"/>
    <property type="evidence" value="ECO:0007669"/>
    <property type="project" value="TreeGrafter"/>
</dbReference>
<keyword evidence="3" id="KW-1185">Reference proteome</keyword>
<dbReference type="SUPFAM" id="SSF52091">
    <property type="entry name" value="SpoIIaa-like"/>
    <property type="match status" value="1"/>
</dbReference>
<gene>
    <name evidence="2" type="ORF">U27_03822</name>
</gene>
<dbReference type="InterPro" id="IPR002645">
    <property type="entry name" value="STAS_dom"/>
</dbReference>
<dbReference type="PROSITE" id="PS50801">
    <property type="entry name" value="STAS"/>
    <property type="match status" value="1"/>
</dbReference>
<dbReference type="STRING" id="1499967.U27_03822"/>
<dbReference type="Pfam" id="PF01740">
    <property type="entry name" value="STAS"/>
    <property type="match status" value="1"/>
</dbReference>
<sequence>MSHNFRIRTLGIQADILHLLIPNCLDTVTAYCLQDKIESFIRAGFSKYIIDLSDATYVSSAGIQVIILLQKRMYDNHGGVVLTNIPEKIYRLFAKIGVTEMCGMAETIAQALQTFESDEQPYQS</sequence>
<evidence type="ECO:0000313" key="2">
    <source>
        <dbReference type="EMBL" id="GAK56858.1"/>
    </source>
</evidence>
<protein>
    <submittedName>
        <fullName evidence="2">Anti-anti-sigma regulatory factor</fullName>
    </submittedName>
</protein>
<accession>A0A081BX03</accession>
<dbReference type="Gene3D" id="3.30.750.24">
    <property type="entry name" value="STAS domain"/>
    <property type="match status" value="1"/>
</dbReference>
<dbReference type="PANTHER" id="PTHR33495">
    <property type="entry name" value="ANTI-SIGMA FACTOR ANTAGONIST TM_1081-RELATED-RELATED"/>
    <property type="match status" value="1"/>
</dbReference>
<dbReference type="EMBL" id="DF820465">
    <property type="protein sequence ID" value="GAK56858.1"/>
    <property type="molecule type" value="Genomic_DNA"/>
</dbReference>
<dbReference type="HOGENOM" id="CLU_115403_9_3_0"/>
<evidence type="ECO:0000259" key="1">
    <source>
        <dbReference type="PROSITE" id="PS50801"/>
    </source>
</evidence>
<dbReference type="CDD" id="cd07043">
    <property type="entry name" value="STAS_anti-anti-sigma_factors"/>
    <property type="match status" value="1"/>
</dbReference>
<proteinExistence type="predicted"/>
<dbReference type="AlphaFoldDB" id="A0A081BX03"/>